<protein>
    <submittedName>
        <fullName evidence="1">Uncharacterized protein</fullName>
    </submittedName>
</protein>
<reference evidence="1" key="2">
    <citation type="submission" date="2020-07" db="EMBL/GenBank/DDBJ databases">
        <authorList>
            <person name="Vera ALvarez R."/>
            <person name="Arias-Moreno D.M."/>
            <person name="Jimenez-Jacinto V."/>
            <person name="Jimenez-Bremont J.F."/>
            <person name="Swaminathan K."/>
            <person name="Moose S.P."/>
            <person name="Guerrero-Gonzalez M.L."/>
            <person name="Marino-Ramirez L."/>
            <person name="Landsman D."/>
            <person name="Rodriguez-Kessler M."/>
            <person name="Delgado-Sanchez P."/>
        </authorList>
    </citation>
    <scope>NUCLEOTIDE SEQUENCE</scope>
    <source>
        <tissue evidence="1">Cladode</tissue>
    </source>
</reference>
<dbReference type="EMBL" id="GISG01232759">
    <property type="protein sequence ID" value="MBA4666795.1"/>
    <property type="molecule type" value="Transcribed_RNA"/>
</dbReference>
<accession>A0A7C9AIX2</accession>
<organism evidence="1">
    <name type="scientific">Opuntia streptacantha</name>
    <name type="common">Prickly pear cactus</name>
    <name type="synonym">Opuntia cardona</name>
    <dbReference type="NCBI Taxonomy" id="393608"/>
    <lineage>
        <taxon>Eukaryota</taxon>
        <taxon>Viridiplantae</taxon>
        <taxon>Streptophyta</taxon>
        <taxon>Embryophyta</taxon>
        <taxon>Tracheophyta</taxon>
        <taxon>Spermatophyta</taxon>
        <taxon>Magnoliopsida</taxon>
        <taxon>eudicotyledons</taxon>
        <taxon>Gunneridae</taxon>
        <taxon>Pentapetalae</taxon>
        <taxon>Caryophyllales</taxon>
        <taxon>Cactineae</taxon>
        <taxon>Cactaceae</taxon>
        <taxon>Opuntioideae</taxon>
        <taxon>Opuntia</taxon>
    </lineage>
</organism>
<proteinExistence type="predicted"/>
<dbReference type="AlphaFoldDB" id="A0A7C9AIX2"/>
<sequence>MCFVEFYSASRINPQNSTVFVQTMKTQVDGSKASSRQTTAFIFCSIHKTCHILGLCSGDVKLHKLATSTSIPTWVSSEPSLYCRIAFTQWGISAGERIGCWEGGLPDKSSTRRMPKA</sequence>
<name>A0A7C9AIX2_OPUST</name>
<evidence type="ECO:0000313" key="1">
    <source>
        <dbReference type="EMBL" id="MBA4666795.1"/>
    </source>
</evidence>
<reference evidence="1" key="1">
    <citation type="journal article" date="2013" name="J. Plant Res.">
        <title>Effect of fungi and light on seed germination of three Opuntia species from semiarid lands of central Mexico.</title>
        <authorList>
            <person name="Delgado-Sanchez P."/>
            <person name="Jimenez-Bremont J.F."/>
            <person name="Guerrero-Gonzalez Mde L."/>
            <person name="Flores J."/>
        </authorList>
    </citation>
    <scope>NUCLEOTIDE SEQUENCE</scope>
    <source>
        <tissue evidence="1">Cladode</tissue>
    </source>
</reference>